<dbReference type="EMBL" id="JALPRX010000038">
    <property type="protein sequence ID" value="MCK8784731.1"/>
    <property type="molecule type" value="Genomic_DNA"/>
</dbReference>
<evidence type="ECO:0000313" key="2">
    <source>
        <dbReference type="Proteomes" id="UP001139516"/>
    </source>
</evidence>
<accession>A0A9X1Y745</accession>
<dbReference type="Proteomes" id="UP001139516">
    <property type="component" value="Unassembled WGS sequence"/>
</dbReference>
<keyword evidence="2" id="KW-1185">Reference proteome</keyword>
<sequence length="261" mass="28573">MPDPGQPLVTFFRAVESVLPPQPADRSAAGTLPTRATRYCDAVTSAAGFGWHLFAPLDLSLLWDGEEIFWTYDELDDWLPLSAAQFPHFSDRFDAAAPPHLRGCAPPFLTALPEPGVVQVWTGLLARSQPGWSLLLRAPANLPPQGGCVPFEGIVETDHWFGPLFTNLRLTRTDSPVRLRADYPLLQAQPLPRAAYHEETMRRMAVVPDLAGMGEAEWSEFHANIVVPNLEPDAVPGRYAVAARRRRRGACPFSGAVAAAS</sequence>
<gene>
    <name evidence="1" type="ORF">M0638_10090</name>
</gene>
<name>A0A9X1Y745_9PROT</name>
<dbReference type="Pfam" id="PF19541">
    <property type="entry name" value="DUF6065"/>
    <property type="match status" value="1"/>
</dbReference>
<dbReference type="InterPro" id="IPR045709">
    <property type="entry name" value="DUF6065"/>
</dbReference>
<protein>
    <submittedName>
        <fullName evidence="1">DUF6065 family protein</fullName>
    </submittedName>
</protein>
<organism evidence="1 2">
    <name type="scientific">Roseomonas acroporae</name>
    <dbReference type="NCBI Taxonomy" id="2937791"/>
    <lineage>
        <taxon>Bacteria</taxon>
        <taxon>Pseudomonadati</taxon>
        <taxon>Pseudomonadota</taxon>
        <taxon>Alphaproteobacteria</taxon>
        <taxon>Acetobacterales</taxon>
        <taxon>Roseomonadaceae</taxon>
        <taxon>Roseomonas</taxon>
    </lineage>
</organism>
<dbReference type="AlphaFoldDB" id="A0A9X1Y745"/>
<evidence type="ECO:0000313" key="1">
    <source>
        <dbReference type="EMBL" id="MCK8784731.1"/>
    </source>
</evidence>
<proteinExistence type="predicted"/>
<reference evidence="1" key="1">
    <citation type="submission" date="2022-04" db="EMBL/GenBank/DDBJ databases">
        <title>Roseomonas acroporae sp. nov., isolated from coral Acropora digitifera.</title>
        <authorList>
            <person name="Sun H."/>
        </authorList>
    </citation>
    <scope>NUCLEOTIDE SEQUENCE</scope>
    <source>
        <strain evidence="1">NAR14</strain>
    </source>
</reference>
<dbReference type="RefSeq" id="WP_248666854.1">
    <property type="nucleotide sequence ID" value="NZ_JALPRX010000038.1"/>
</dbReference>
<comment type="caution">
    <text evidence="1">The sequence shown here is derived from an EMBL/GenBank/DDBJ whole genome shotgun (WGS) entry which is preliminary data.</text>
</comment>